<dbReference type="PANTHER" id="PTHR12203:SF118">
    <property type="entry name" value="BETA-1,2-XYLOSYLTRANSFERASE 1"/>
    <property type="match status" value="1"/>
</dbReference>
<evidence type="ECO:0000313" key="4">
    <source>
        <dbReference type="Proteomes" id="UP000623687"/>
    </source>
</evidence>
<dbReference type="OrthoDB" id="541052at2759"/>
<reference evidence="3" key="1">
    <citation type="submission" date="2019-07" db="EMBL/GenBank/DDBJ databases">
        <authorList>
            <person name="Palmer J.M."/>
        </authorList>
    </citation>
    <scope>NUCLEOTIDE SEQUENCE</scope>
    <source>
        <strain evidence="3">PC9</strain>
    </source>
</reference>
<organism evidence="3 4">
    <name type="scientific">Pleurotus ostreatus</name>
    <name type="common">Oyster mushroom</name>
    <name type="synonym">White-rot fungus</name>
    <dbReference type="NCBI Taxonomy" id="5322"/>
    <lineage>
        <taxon>Eukaryota</taxon>
        <taxon>Fungi</taxon>
        <taxon>Dikarya</taxon>
        <taxon>Basidiomycota</taxon>
        <taxon>Agaricomycotina</taxon>
        <taxon>Agaricomycetes</taxon>
        <taxon>Agaricomycetidae</taxon>
        <taxon>Agaricales</taxon>
        <taxon>Pleurotineae</taxon>
        <taxon>Pleurotaceae</taxon>
        <taxon>Pleurotus</taxon>
    </lineage>
</organism>
<dbReference type="Pfam" id="PF05686">
    <property type="entry name" value="Glyco_transf_90"/>
    <property type="match status" value="1"/>
</dbReference>
<comment type="caution">
    <text evidence="3">The sequence shown here is derived from an EMBL/GenBank/DDBJ whole genome shotgun (WGS) entry which is preliminary data.</text>
</comment>
<protein>
    <submittedName>
        <fullName evidence="3">Glycosyltransferase Family 90 domain containing protein</fullName>
    </submittedName>
</protein>
<dbReference type="EMBL" id="JACETU010000010">
    <property type="protein sequence ID" value="KAF7419463.1"/>
    <property type="molecule type" value="Genomic_DNA"/>
</dbReference>
<gene>
    <name evidence="3" type="primary">CAP3_2</name>
    <name evidence="3" type="ORF">PC9H_002053</name>
</gene>
<dbReference type="GO" id="GO:0016740">
    <property type="term" value="F:transferase activity"/>
    <property type="evidence" value="ECO:0007669"/>
    <property type="project" value="UniProtKB-KW"/>
</dbReference>
<dbReference type="InterPro" id="IPR051091">
    <property type="entry name" value="O-Glucosyltr/Glycosyltrsf_90"/>
</dbReference>
<dbReference type="VEuPathDB" id="FungiDB:PC9H_002053"/>
<dbReference type="Proteomes" id="UP000623687">
    <property type="component" value="Unassembled WGS sequence"/>
</dbReference>
<accession>A0A8H6ZHV8</accession>
<feature type="domain" description="Glycosyl transferase CAP10" evidence="2">
    <location>
        <begin position="325"/>
        <end position="615"/>
    </location>
</feature>
<evidence type="ECO:0000313" key="3">
    <source>
        <dbReference type="EMBL" id="KAF7419463.1"/>
    </source>
</evidence>
<dbReference type="AlphaFoldDB" id="A0A8H6ZHV8"/>
<dbReference type="RefSeq" id="XP_036626317.1">
    <property type="nucleotide sequence ID" value="XM_036771696.1"/>
</dbReference>
<dbReference type="InterPro" id="IPR006598">
    <property type="entry name" value="CAP10"/>
</dbReference>
<keyword evidence="4" id="KW-1185">Reference proteome</keyword>
<keyword evidence="3" id="KW-0808">Transferase</keyword>
<feature type="region of interest" description="Disordered" evidence="1">
    <location>
        <begin position="914"/>
        <end position="938"/>
    </location>
</feature>
<evidence type="ECO:0000259" key="2">
    <source>
        <dbReference type="SMART" id="SM00672"/>
    </source>
</evidence>
<name>A0A8H6ZHV8_PLEOS</name>
<proteinExistence type="predicted"/>
<dbReference type="SMART" id="SM00672">
    <property type="entry name" value="CAP10"/>
    <property type="match status" value="1"/>
</dbReference>
<dbReference type="PANTHER" id="PTHR12203">
    <property type="entry name" value="KDEL LYS-ASP-GLU-LEU CONTAINING - RELATED"/>
    <property type="match status" value="1"/>
</dbReference>
<sequence length="938" mass="106267">MPFSARLTRFAIVACIFLFFFSAHLKNLMVFILIGHDTQECAPPVSLPPPSPPKYEPVPTKTVRVYVTEVVTEVVPQAPAPAAAAAEVPQKPLGQHTFLPNGMLEVNPEGAHPIYTLVKDAEERWNEKVSRASKSLEEAIAEYKRRYKRPPPKGFDDWWEYVVQNNVQLPDEYDQIHRDLEHYWGIEPRDLRKIQKELETKLDSYTLGKTETGPVEVVTSSFQEGRYNQLIVGSVRIIGLLEEIDDVLPAFRATFSPHDGPNRLTDYGVQQAVLKAAREYEPIEIDDLPKINPIGWVSACSPDSPARQFKIDLDNPPPPPPNKSFIYDHRLAMDPCNHPQLFFQHGQFLSHNYGPTPQKEMVPEFSQCSSTLHHNIRIPTPYGWVDDIYPRADDPDFDDKPDERLLWRGSNTGIFHSSTSRWKPAHRNRLIEFTNDLNGTANILPPNKTQDEPIGDGIPFRKSRLNPALLDIAYSGSPHSCAEPVCKQLATMYEWRRMQSIKEAGSYKYVLDVDGNGWSGRFKRLITSNSLVFKATIYPEWYSDRIQPWLHYVPVQVDLSDLHDSLLFFRGDPSGVGAHEDMARRIAVTGREWSRTYWRREDLIAYFFRLILESTGMKTGMSPRGHQLPPELVQAIIAQLVPHDTDSSGWTTLETIKAPGPWSNIQSCTLASKMLRGFSLAAWFRVLVLKEASDVAYCMEVLPLAAEQWTREIFCLYVDKQTVHDISGFKRLTRLYLDFTNEPRIWMIPFSNAPTSLTELHIGGHGWLTPMNLCAFTSSVPELRTLRLQLKRVWCHLCNLCNKIQFAGIIPESIIYEKGLGLPIHYANVLLTCSKLRTVVIAVAYATDGSTTIGSGEKDNPNFWTGECDGCMSLMYKSDEFREKWVSSKKGTMYARPPALETVEWQFHPIMETSSTASDVSTSDIDGDDSGTASSAED</sequence>
<evidence type="ECO:0000256" key="1">
    <source>
        <dbReference type="SAM" id="MobiDB-lite"/>
    </source>
</evidence>
<dbReference type="GeneID" id="59371894"/>